<reference evidence="1" key="1">
    <citation type="submission" date="2014-11" db="EMBL/GenBank/DDBJ databases">
        <authorList>
            <person name="Otto D Thomas"/>
            <person name="Naeem Raeece"/>
        </authorList>
    </citation>
    <scope>NUCLEOTIDE SEQUENCE</scope>
</reference>
<feature type="non-terminal residue" evidence="1">
    <location>
        <position position="348"/>
    </location>
</feature>
<accession>A0A0G4GVH5</accession>
<proteinExistence type="predicted"/>
<dbReference type="AlphaFoldDB" id="A0A0G4GVH5"/>
<sequence length="348" mass="39495">MNTADDQIHDGEWVMSEEGEQKCRWAFDGPDGPEGVAFRGPPLNQYVCPSMFRDLSDWVFTFPFNHFGEKVEVPPLSEIVDCLRPGAIIYSQTGPHLDQFASDVAPLLKHKFILVTGQSDYWATQWGRSILDSPNLIKWFAQNPDIVHPKLEVIPIGINCFEHAPELHAFRSGLGAEPRAGPKAVPHMLSPASNPQAPIAVANFNPKTHPSRQELLDSVCDKGWVHCKGKTVQNRTKGNPHLTALYESLSEYPLWLSPRGNGLDCHRQWEAIYAGRIPVMEHSLLDPLFEREDFPVILVESLLDVDETVLRKKTDDLVAREWPRVTLFRPYWRRLLEITRRKALGLNV</sequence>
<dbReference type="EMBL" id="CDMZ01001582">
    <property type="protein sequence ID" value="CEM34745.1"/>
    <property type="molecule type" value="Genomic_DNA"/>
</dbReference>
<evidence type="ECO:0008006" key="2">
    <source>
        <dbReference type="Google" id="ProtNLM"/>
    </source>
</evidence>
<gene>
    <name evidence="1" type="ORF">Cvel_23510</name>
</gene>
<organism evidence="1">
    <name type="scientific">Chromera velia CCMP2878</name>
    <dbReference type="NCBI Taxonomy" id="1169474"/>
    <lineage>
        <taxon>Eukaryota</taxon>
        <taxon>Sar</taxon>
        <taxon>Alveolata</taxon>
        <taxon>Colpodellida</taxon>
        <taxon>Chromeraceae</taxon>
        <taxon>Chromera</taxon>
    </lineage>
</organism>
<protein>
    <recommendedName>
        <fullName evidence="2">Exostosin GT47 domain-containing protein</fullName>
    </recommendedName>
</protein>
<evidence type="ECO:0000313" key="1">
    <source>
        <dbReference type="EMBL" id="CEM34745.1"/>
    </source>
</evidence>
<name>A0A0G4GVH5_9ALVE</name>